<feature type="region of interest" description="Disordered" evidence="1">
    <location>
        <begin position="13"/>
        <end position="48"/>
    </location>
</feature>
<keyword evidence="4" id="KW-1185">Reference proteome</keyword>
<keyword evidence="2" id="KW-0812">Transmembrane</keyword>
<evidence type="ECO:0000313" key="5">
    <source>
        <dbReference type="WBParaSite" id="TMUE_1000005534.1"/>
    </source>
</evidence>
<reference evidence="5" key="1">
    <citation type="submission" date="2019-12" db="UniProtKB">
        <authorList>
            <consortium name="WormBaseParasite"/>
        </authorList>
    </citation>
    <scope>IDENTIFICATION</scope>
</reference>
<keyword evidence="2" id="KW-1133">Transmembrane helix</keyword>
<dbReference type="WBParaSite" id="TMUE_1000005534.1">
    <property type="protein sequence ID" value="TMUE_1000005534.1"/>
    <property type="gene ID" value="WBGene00287813"/>
</dbReference>
<dbReference type="PANTHER" id="PTHR13527">
    <property type="entry name" value="SAYSVFN DOMAIN-CONTAINING PROTEIN 1"/>
    <property type="match status" value="1"/>
</dbReference>
<dbReference type="Pfam" id="PF10260">
    <property type="entry name" value="SAYSvFN"/>
    <property type="match status" value="1"/>
</dbReference>
<feature type="domain" description="SAYSvFN" evidence="3">
    <location>
        <begin position="70"/>
        <end position="139"/>
    </location>
</feature>
<feature type="compositionally biased region" description="Basic and acidic residues" evidence="1">
    <location>
        <begin position="32"/>
        <end position="48"/>
    </location>
</feature>
<name>A0A5S6QEC7_TRIMR</name>
<organism evidence="4 5">
    <name type="scientific">Trichuris muris</name>
    <name type="common">Mouse whipworm</name>
    <dbReference type="NCBI Taxonomy" id="70415"/>
    <lineage>
        <taxon>Eukaryota</taxon>
        <taxon>Metazoa</taxon>
        <taxon>Ecdysozoa</taxon>
        <taxon>Nematoda</taxon>
        <taxon>Enoplea</taxon>
        <taxon>Dorylaimia</taxon>
        <taxon>Trichinellida</taxon>
        <taxon>Trichuridae</taxon>
        <taxon>Trichuris</taxon>
    </lineage>
</organism>
<keyword evidence="2" id="KW-0472">Membrane</keyword>
<dbReference type="PANTHER" id="PTHR13527:SF0">
    <property type="entry name" value="SAYSVFN DOMAIN-CONTAINING PROTEIN 1"/>
    <property type="match status" value="1"/>
</dbReference>
<dbReference type="Proteomes" id="UP000046395">
    <property type="component" value="Unassembled WGS sequence"/>
</dbReference>
<dbReference type="InterPro" id="IPR039159">
    <property type="entry name" value="SAYSD1"/>
</dbReference>
<protein>
    <submittedName>
        <fullName evidence="5">SAYSvFN domain-containing protein</fullName>
    </submittedName>
</protein>
<dbReference type="STRING" id="70415.A0A5S6QEC7"/>
<evidence type="ECO:0000256" key="2">
    <source>
        <dbReference type="SAM" id="Phobius"/>
    </source>
</evidence>
<evidence type="ECO:0000259" key="3">
    <source>
        <dbReference type="Pfam" id="PF10260"/>
    </source>
</evidence>
<dbReference type="AlphaFoldDB" id="A0A5S6QEC7"/>
<dbReference type="InterPro" id="IPR019387">
    <property type="entry name" value="SAYSvFN_dom"/>
</dbReference>
<sequence length="147" mass="16639">MESIKAELEEYRRRRAAAQSTQEKPSPIAVAEQKREEPVHPTEEAVKDTDCSGVAKPTLVDRIQKFLLFALLWLLLLSVAVYAEFGCVYALTSAFGILWFNTSRKKRNETGRQLSAYSVFNPNCQRLPGQITAEHFEDMYRKGGLGL</sequence>
<feature type="transmembrane region" description="Helical" evidence="2">
    <location>
        <begin position="66"/>
        <end position="99"/>
    </location>
</feature>
<proteinExistence type="predicted"/>
<evidence type="ECO:0000313" key="4">
    <source>
        <dbReference type="Proteomes" id="UP000046395"/>
    </source>
</evidence>
<accession>A0A5S6QEC7</accession>
<evidence type="ECO:0000256" key="1">
    <source>
        <dbReference type="SAM" id="MobiDB-lite"/>
    </source>
</evidence>